<keyword evidence="4" id="KW-0418">Kinase</keyword>
<proteinExistence type="predicted"/>
<protein>
    <recommendedName>
        <fullName evidence="12">Protein kinase domain-containing protein</fullName>
    </recommendedName>
</protein>
<dbReference type="InterPro" id="IPR000719">
    <property type="entry name" value="Prot_kinase_dom"/>
</dbReference>
<dbReference type="InterPro" id="IPR011009">
    <property type="entry name" value="Kinase-like_dom_sf"/>
</dbReference>
<dbReference type="PROSITE" id="PS00109">
    <property type="entry name" value="PROTEIN_KINASE_TYR"/>
    <property type="match status" value="1"/>
</dbReference>
<dbReference type="InterPro" id="IPR050122">
    <property type="entry name" value="RTK"/>
</dbReference>
<name>A0AA38IRA8_9CUCU</name>
<evidence type="ECO:0000256" key="10">
    <source>
        <dbReference type="SAM" id="Phobius"/>
    </source>
</evidence>
<dbReference type="Pfam" id="PF07714">
    <property type="entry name" value="PK_Tyr_Ser-Thr"/>
    <property type="match status" value="1"/>
</dbReference>
<dbReference type="SMART" id="SM00219">
    <property type="entry name" value="TyrKc"/>
    <property type="match status" value="1"/>
</dbReference>
<dbReference type="Proteomes" id="UP001168821">
    <property type="component" value="Unassembled WGS sequence"/>
</dbReference>
<keyword evidence="2" id="KW-0808">Transferase</keyword>
<dbReference type="FunFam" id="1.10.510.10:FF:000554">
    <property type="entry name" value="Predicted protein"/>
    <property type="match status" value="1"/>
</dbReference>
<dbReference type="GO" id="GO:0004714">
    <property type="term" value="F:transmembrane receptor protein tyrosine kinase activity"/>
    <property type="evidence" value="ECO:0007669"/>
    <property type="project" value="UniProtKB-EC"/>
</dbReference>
<evidence type="ECO:0000313" key="13">
    <source>
        <dbReference type="EMBL" id="KAJ3662893.1"/>
    </source>
</evidence>
<comment type="caution">
    <text evidence="13">The sequence shown here is derived from an EMBL/GenBank/DDBJ whole genome shotgun (WGS) entry which is preliminary data.</text>
</comment>
<dbReference type="CDD" id="cd00192">
    <property type="entry name" value="PTKc"/>
    <property type="match status" value="1"/>
</dbReference>
<evidence type="ECO:0000256" key="8">
    <source>
        <dbReference type="PROSITE-ProRule" id="PRU10141"/>
    </source>
</evidence>
<evidence type="ECO:0000259" key="12">
    <source>
        <dbReference type="PROSITE" id="PS50011"/>
    </source>
</evidence>
<keyword evidence="5 8" id="KW-0067">ATP-binding</keyword>
<evidence type="ECO:0000256" key="6">
    <source>
        <dbReference type="ARBA" id="ARBA00023137"/>
    </source>
</evidence>
<evidence type="ECO:0000256" key="5">
    <source>
        <dbReference type="ARBA" id="ARBA00022840"/>
    </source>
</evidence>
<gene>
    <name evidence="13" type="ORF">Zmor_007211</name>
</gene>
<keyword evidence="10" id="KW-0472">Membrane</keyword>
<keyword evidence="6" id="KW-0829">Tyrosine-protein kinase</keyword>
<dbReference type="InterPro" id="IPR008266">
    <property type="entry name" value="Tyr_kinase_AS"/>
</dbReference>
<feature type="chain" id="PRO_5041391706" description="Protein kinase domain-containing protein" evidence="11">
    <location>
        <begin position="23"/>
        <end position="868"/>
    </location>
</feature>
<feature type="binding site" evidence="8">
    <location>
        <position position="537"/>
    </location>
    <ligand>
        <name>ATP</name>
        <dbReference type="ChEBI" id="CHEBI:30616"/>
    </ligand>
</feature>
<dbReference type="PANTHER" id="PTHR24416:SF594">
    <property type="entry name" value="PROTEIN KINASE DOMAIN-CONTAINING PROTEIN"/>
    <property type="match status" value="1"/>
</dbReference>
<keyword evidence="10" id="KW-0812">Transmembrane</keyword>
<dbReference type="InterPro" id="IPR017441">
    <property type="entry name" value="Protein_kinase_ATP_BS"/>
</dbReference>
<feature type="signal peptide" evidence="11">
    <location>
        <begin position="1"/>
        <end position="22"/>
    </location>
</feature>
<feature type="domain" description="Protein kinase" evidence="12">
    <location>
        <begin position="503"/>
        <end position="837"/>
    </location>
</feature>
<feature type="transmembrane region" description="Helical" evidence="10">
    <location>
        <begin position="420"/>
        <end position="441"/>
    </location>
</feature>
<dbReference type="GO" id="GO:0005886">
    <property type="term" value="C:plasma membrane"/>
    <property type="evidence" value="ECO:0007669"/>
    <property type="project" value="TreeGrafter"/>
</dbReference>
<reference evidence="13" key="1">
    <citation type="journal article" date="2023" name="G3 (Bethesda)">
        <title>Whole genome assemblies of Zophobas morio and Tenebrio molitor.</title>
        <authorList>
            <person name="Kaur S."/>
            <person name="Stinson S.A."/>
            <person name="diCenzo G.C."/>
        </authorList>
    </citation>
    <scope>NUCLEOTIDE SEQUENCE</scope>
    <source>
        <strain evidence="13">QUZm001</strain>
    </source>
</reference>
<dbReference type="AlphaFoldDB" id="A0AA38IRA8"/>
<sequence length="868" mass="98934">MDQFRTVLAVVVVAGLIRHQASVVGNSHTTETGLSETVPTTAEATLEETTIQEWCPLSNLTVTPDFNTTYNYINLKLSWNEINNNNTVSISIIQQPHSKSDCLAEMSTIDHSLLNNSILQSNMVTSLGQVNPGCSYTIYIFSEYEKGEQINCEFNYTLPDCVESKCDCDKYEPNPKILDLEHISGNKFKIKWDPGDTTTGGNFYEIREVRFDYVESINEDFGSSRERAEIIENDLEKHVYELQMKLFEGKNYILIGTFRNNFSCWAECTWSFTGHEKGEQINFMFNYTLPDCVDLCYNYKPNPKILDLKAVSGNKFKIKWDPGNTTASGDYYENREVRFDYVESSNRDFDFYRKSAEIAENDLEKHVSEIQMKLVAGENYTLIGVFTNNFWCEAEAKHNFFFPDAIIVDSAVKAHKKSDFVVNVNIIIFALIGVVILMVILKFKDIVRCKAKILNFIIPGRRGNQHLVALRSEKLPMTINFQYTPAEISEGVFDEYEFPRNRIIVKEVIGSGAFGQVYSAKAIGIGGIEGYKMVAVKTLGEGENITREAINDFIAEIEIFKKIGKHPNIVALFGCCTVDTPYMMIMEFVPCGDLKNYLLELRAQWLNRKNISMSRQIFFPDNSGSHFEPPSPTSSNSTKTSRLPSVSESVCSSPDVPNTPLLAHYANVLDKVLDDAELQKFALQIAKGMSHLEKIGVTHRDLAARNILINEHKILKISDFGLSRSGLYIHHKTKKLPLRWMAIEAIAEQRYDSKSDVWSFGVVLWEIGTLGAFPYESVPDSFLQQFLQLGWRLERPEICTNELYGLMERCWARNPEDRPTFRELVDALDVKKRKVYVNFNQLNPTYIFPPSDIENFAENPVQIVDIHM</sequence>
<dbReference type="InterPro" id="IPR001245">
    <property type="entry name" value="Ser-Thr/Tyr_kinase_cat_dom"/>
</dbReference>
<evidence type="ECO:0000256" key="11">
    <source>
        <dbReference type="SAM" id="SignalP"/>
    </source>
</evidence>
<evidence type="ECO:0000256" key="9">
    <source>
        <dbReference type="SAM" id="MobiDB-lite"/>
    </source>
</evidence>
<organism evidence="13 14">
    <name type="scientific">Zophobas morio</name>
    <dbReference type="NCBI Taxonomy" id="2755281"/>
    <lineage>
        <taxon>Eukaryota</taxon>
        <taxon>Metazoa</taxon>
        <taxon>Ecdysozoa</taxon>
        <taxon>Arthropoda</taxon>
        <taxon>Hexapoda</taxon>
        <taxon>Insecta</taxon>
        <taxon>Pterygota</taxon>
        <taxon>Neoptera</taxon>
        <taxon>Endopterygota</taxon>
        <taxon>Coleoptera</taxon>
        <taxon>Polyphaga</taxon>
        <taxon>Cucujiformia</taxon>
        <taxon>Tenebrionidae</taxon>
        <taxon>Zophobas</taxon>
    </lineage>
</organism>
<evidence type="ECO:0000256" key="2">
    <source>
        <dbReference type="ARBA" id="ARBA00022679"/>
    </source>
</evidence>
<dbReference type="PROSITE" id="PS50011">
    <property type="entry name" value="PROTEIN_KINASE_DOM"/>
    <property type="match status" value="1"/>
</dbReference>
<comment type="subcellular location">
    <subcellularLocation>
        <location evidence="1">Membrane</location>
        <topology evidence="1">Single-pass membrane protein</topology>
    </subcellularLocation>
</comment>
<dbReference type="GO" id="GO:0043235">
    <property type="term" value="C:receptor complex"/>
    <property type="evidence" value="ECO:0007669"/>
    <property type="project" value="TreeGrafter"/>
</dbReference>
<dbReference type="Gene3D" id="1.10.510.10">
    <property type="entry name" value="Transferase(Phosphotransferase) domain 1"/>
    <property type="match status" value="1"/>
</dbReference>
<dbReference type="PROSITE" id="PS00107">
    <property type="entry name" value="PROTEIN_KINASE_ATP"/>
    <property type="match status" value="1"/>
</dbReference>
<keyword evidence="10" id="KW-1133">Transmembrane helix</keyword>
<dbReference type="PANTHER" id="PTHR24416">
    <property type="entry name" value="TYROSINE-PROTEIN KINASE RECEPTOR"/>
    <property type="match status" value="1"/>
</dbReference>
<evidence type="ECO:0000313" key="14">
    <source>
        <dbReference type="Proteomes" id="UP001168821"/>
    </source>
</evidence>
<dbReference type="Gene3D" id="3.30.200.20">
    <property type="entry name" value="Phosphorylase Kinase, domain 1"/>
    <property type="match status" value="1"/>
</dbReference>
<dbReference type="SUPFAM" id="SSF56112">
    <property type="entry name" value="Protein kinase-like (PK-like)"/>
    <property type="match status" value="1"/>
</dbReference>
<keyword evidence="14" id="KW-1185">Reference proteome</keyword>
<dbReference type="EMBL" id="JALNTZ010000002">
    <property type="protein sequence ID" value="KAJ3662893.1"/>
    <property type="molecule type" value="Genomic_DNA"/>
</dbReference>
<keyword evidence="11" id="KW-0732">Signal</keyword>
<comment type="catalytic activity">
    <reaction evidence="7">
        <text>L-tyrosyl-[protein] + ATP = O-phospho-L-tyrosyl-[protein] + ADP + H(+)</text>
        <dbReference type="Rhea" id="RHEA:10596"/>
        <dbReference type="Rhea" id="RHEA-COMP:10136"/>
        <dbReference type="Rhea" id="RHEA-COMP:20101"/>
        <dbReference type="ChEBI" id="CHEBI:15378"/>
        <dbReference type="ChEBI" id="CHEBI:30616"/>
        <dbReference type="ChEBI" id="CHEBI:46858"/>
        <dbReference type="ChEBI" id="CHEBI:61978"/>
        <dbReference type="ChEBI" id="CHEBI:456216"/>
        <dbReference type="EC" id="2.7.10.1"/>
    </reaction>
</comment>
<dbReference type="GO" id="GO:0007169">
    <property type="term" value="P:cell surface receptor protein tyrosine kinase signaling pathway"/>
    <property type="evidence" value="ECO:0007669"/>
    <property type="project" value="TreeGrafter"/>
</dbReference>
<accession>A0AA38IRA8</accession>
<keyword evidence="3 8" id="KW-0547">Nucleotide-binding</keyword>
<evidence type="ECO:0000256" key="4">
    <source>
        <dbReference type="ARBA" id="ARBA00022777"/>
    </source>
</evidence>
<dbReference type="InterPro" id="IPR020635">
    <property type="entry name" value="Tyr_kinase_cat_dom"/>
</dbReference>
<evidence type="ECO:0000256" key="7">
    <source>
        <dbReference type="ARBA" id="ARBA00051243"/>
    </source>
</evidence>
<dbReference type="GO" id="GO:0005524">
    <property type="term" value="F:ATP binding"/>
    <property type="evidence" value="ECO:0007669"/>
    <property type="project" value="UniProtKB-UniRule"/>
</dbReference>
<evidence type="ECO:0000256" key="1">
    <source>
        <dbReference type="ARBA" id="ARBA00004167"/>
    </source>
</evidence>
<feature type="region of interest" description="Disordered" evidence="9">
    <location>
        <begin position="622"/>
        <end position="649"/>
    </location>
</feature>
<evidence type="ECO:0000256" key="3">
    <source>
        <dbReference type="ARBA" id="ARBA00022741"/>
    </source>
</evidence>